<proteinExistence type="predicted"/>
<protein>
    <recommendedName>
        <fullName evidence="6">HIG1 domain-containing protein</fullName>
    </recommendedName>
</protein>
<evidence type="ECO:0000256" key="3">
    <source>
        <dbReference type="ARBA" id="ARBA00022989"/>
    </source>
</evidence>
<evidence type="ECO:0000259" key="6">
    <source>
        <dbReference type="PROSITE" id="PS51503"/>
    </source>
</evidence>
<dbReference type="STRING" id="1160509.A0A3N4INB0"/>
<dbReference type="InterPro" id="IPR040153">
    <property type="entry name" value="Rcf2"/>
</dbReference>
<dbReference type="Proteomes" id="UP000275078">
    <property type="component" value="Unassembled WGS sequence"/>
</dbReference>
<accession>A0A3N4INB0</accession>
<dbReference type="AlphaFoldDB" id="A0A3N4INB0"/>
<keyword evidence="3 5" id="KW-1133">Transmembrane helix</keyword>
<evidence type="ECO:0000313" key="8">
    <source>
        <dbReference type="Proteomes" id="UP000275078"/>
    </source>
</evidence>
<evidence type="ECO:0000256" key="2">
    <source>
        <dbReference type="ARBA" id="ARBA00022692"/>
    </source>
</evidence>
<organism evidence="7 8">
    <name type="scientific">Ascobolus immersus RN42</name>
    <dbReference type="NCBI Taxonomy" id="1160509"/>
    <lineage>
        <taxon>Eukaryota</taxon>
        <taxon>Fungi</taxon>
        <taxon>Dikarya</taxon>
        <taxon>Ascomycota</taxon>
        <taxon>Pezizomycotina</taxon>
        <taxon>Pezizomycetes</taxon>
        <taxon>Pezizales</taxon>
        <taxon>Ascobolaceae</taxon>
        <taxon>Ascobolus</taxon>
    </lineage>
</organism>
<dbReference type="PANTHER" id="PTHR28018:SF3">
    <property type="entry name" value="RESPIRATORY SUPERCOMPLEX FACTOR 2, MITOCHONDRIAL"/>
    <property type="match status" value="1"/>
</dbReference>
<gene>
    <name evidence="7" type="ORF">BJ508DRAFT_410727</name>
</gene>
<feature type="transmembrane region" description="Helical" evidence="5">
    <location>
        <begin position="115"/>
        <end position="134"/>
    </location>
</feature>
<dbReference type="EMBL" id="ML119647">
    <property type="protein sequence ID" value="RPA87186.1"/>
    <property type="molecule type" value="Genomic_DNA"/>
</dbReference>
<reference evidence="7 8" key="1">
    <citation type="journal article" date="2018" name="Nat. Ecol. Evol.">
        <title>Pezizomycetes genomes reveal the molecular basis of ectomycorrhizal truffle lifestyle.</title>
        <authorList>
            <person name="Murat C."/>
            <person name="Payen T."/>
            <person name="Noel B."/>
            <person name="Kuo A."/>
            <person name="Morin E."/>
            <person name="Chen J."/>
            <person name="Kohler A."/>
            <person name="Krizsan K."/>
            <person name="Balestrini R."/>
            <person name="Da Silva C."/>
            <person name="Montanini B."/>
            <person name="Hainaut M."/>
            <person name="Levati E."/>
            <person name="Barry K.W."/>
            <person name="Belfiori B."/>
            <person name="Cichocki N."/>
            <person name="Clum A."/>
            <person name="Dockter R.B."/>
            <person name="Fauchery L."/>
            <person name="Guy J."/>
            <person name="Iotti M."/>
            <person name="Le Tacon F."/>
            <person name="Lindquist E.A."/>
            <person name="Lipzen A."/>
            <person name="Malagnac F."/>
            <person name="Mello A."/>
            <person name="Molinier V."/>
            <person name="Miyauchi S."/>
            <person name="Poulain J."/>
            <person name="Riccioni C."/>
            <person name="Rubini A."/>
            <person name="Sitrit Y."/>
            <person name="Splivallo R."/>
            <person name="Traeger S."/>
            <person name="Wang M."/>
            <person name="Zifcakova L."/>
            <person name="Wipf D."/>
            <person name="Zambonelli A."/>
            <person name="Paolocci F."/>
            <person name="Nowrousian M."/>
            <person name="Ottonello S."/>
            <person name="Baldrian P."/>
            <person name="Spatafora J.W."/>
            <person name="Henrissat B."/>
            <person name="Nagy L.G."/>
            <person name="Aury J.M."/>
            <person name="Wincker P."/>
            <person name="Grigoriev I.V."/>
            <person name="Bonfante P."/>
            <person name="Martin F.M."/>
        </authorList>
    </citation>
    <scope>NUCLEOTIDE SEQUENCE [LARGE SCALE GENOMIC DNA]</scope>
    <source>
        <strain evidence="7 8">RN42</strain>
    </source>
</reference>
<name>A0A3N4INB0_ASCIM</name>
<sequence>MKILTKEEEDAHYAATLRGGLIGTAAGLALGLGTALPLNRRWMLFKNLTLPFKAFYVSSFATFGAIVNADRYSRAFEAERRGTEWEDEQVRKREARIARMSNYEKFMFYGRENRYKIVLASWAASMGISLGLVYKDKYLTKAQKLVQARMYAQGLTLLVLVASAAFEVSDSRTVKNGDEEEEEVEHYAGENLWKDIIRQEEAKEAARQRALKQQ</sequence>
<keyword evidence="8" id="KW-1185">Reference proteome</keyword>
<feature type="transmembrane region" description="Helical" evidence="5">
    <location>
        <begin position="20"/>
        <end position="38"/>
    </location>
</feature>
<dbReference type="InterPro" id="IPR007667">
    <property type="entry name" value="Hypoxia_induced_domain"/>
</dbReference>
<comment type="subcellular location">
    <subcellularLocation>
        <location evidence="1">Mitochondrion</location>
    </subcellularLocation>
</comment>
<keyword evidence="2 5" id="KW-0812">Transmembrane</keyword>
<evidence type="ECO:0000256" key="4">
    <source>
        <dbReference type="ARBA" id="ARBA00023136"/>
    </source>
</evidence>
<dbReference type="Pfam" id="PF04588">
    <property type="entry name" value="HIG_1_N"/>
    <property type="match status" value="1"/>
</dbReference>
<evidence type="ECO:0000256" key="1">
    <source>
        <dbReference type="ARBA" id="ARBA00004173"/>
    </source>
</evidence>
<evidence type="ECO:0000256" key="5">
    <source>
        <dbReference type="SAM" id="Phobius"/>
    </source>
</evidence>
<feature type="transmembrane region" description="Helical" evidence="5">
    <location>
        <begin position="50"/>
        <end position="69"/>
    </location>
</feature>
<keyword evidence="4 5" id="KW-0472">Membrane</keyword>
<dbReference type="PANTHER" id="PTHR28018">
    <property type="entry name" value="RESPIRATORY SUPERCOMPLEX FACTOR 2, MITOCHONDRIAL"/>
    <property type="match status" value="1"/>
</dbReference>
<dbReference type="PROSITE" id="PS51503">
    <property type="entry name" value="HIG1"/>
    <property type="match status" value="1"/>
</dbReference>
<evidence type="ECO:0000313" key="7">
    <source>
        <dbReference type="EMBL" id="RPA87186.1"/>
    </source>
</evidence>
<dbReference type="GO" id="GO:0005739">
    <property type="term" value="C:mitochondrion"/>
    <property type="evidence" value="ECO:0007669"/>
    <property type="project" value="UniProtKB-SubCell"/>
</dbReference>
<feature type="domain" description="HIG1" evidence="6">
    <location>
        <begin position="87"/>
        <end position="178"/>
    </location>
</feature>
<dbReference type="GO" id="GO:0033617">
    <property type="term" value="P:mitochondrial respiratory chain complex IV assembly"/>
    <property type="evidence" value="ECO:0007669"/>
    <property type="project" value="TreeGrafter"/>
</dbReference>
<dbReference type="OrthoDB" id="1915122at2759"/>